<evidence type="ECO:0000256" key="9">
    <source>
        <dbReference type="SAM" id="Phobius"/>
    </source>
</evidence>
<dbReference type="InterPro" id="IPR028325">
    <property type="entry name" value="VG_K_chnl"/>
</dbReference>
<evidence type="ECO:0000256" key="4">
    <source>
        <dbReference type="ARBA" id="ARBA00022989"/>
    </source>
</evidence>
<dbReference type="PANTHER" id="PTHR11537:SF254">
    <property type="entry name" value="POTASSIUM VOLTAGE-GATED CHANNEL PROTEIN SHAB"/>
    <property type="match status" value="1"/>
</dbReference>
<evidence type="ECO:0000256" key="2">
    <source>
        <dbReference type="ARBA" id="ARBA00022448"/>
    </source>
</evidence>
<dbReference type="GO" id="GO:0005249">
    <property type="term" value="F:voltage-gated potassium channel activity"/>
    <property type="evidence" value="ECO:0007669"/>
    <property type="project" value="InterPro"/>
</dbReference>
<keyword evidence="5" id="KW-0406">Ion transport</keyword>
<gene>
    <name evidence="11" type="ORF">SAMN02745136_03235</name>
</gene>
<reference evidence="11 12" key="1">
    <citation type="submission" date="2016-11" db="EMBL/GenBank/DDBJ databases">
        <authorList>
            <person name="Jaros S."/>
            <person name="Januszkiewicz K."/>
            <person name="Wedrychowicz H."/>
        </authorList>
    </citation>
    <scope>NUCLEOTIDE SEQUENCE [LARGE SCALE GENOMIC DNA]</scope>
    <source>
        <strain evidence="11 12">DSM 15929</strain>
    </source>
</reference>
<dbReference type="RefSeq" id="WP_170866669.1">
    <property type="nucleotide sequence ID" value="NZ_FRAC01000016.1"/>
</dbReference>
<feature type="transmembrane region" description="Helical" evidence="9">
    <location>
        <begin position="34"/>
        <end position="53"/>
    </location>
</feature>
<keyword evidence="7 11" id="KW-0407">Ion channel</keyword>
<dbReference type="GO" id="GO:0001508">
    <property type="term" value="P:action potential"/>
    <property type="evidence" value="ECO:0007669"/>
    <property type="project" value="TreeGrafter"/>
</dbReference>
<keyword evidence="4 9" id="KW-1133">Transmembrane helix</keyword>
<feature type="transmembrane region" description="Helical" evidence="9">
    <location>
        <begin position="146"/>
        <end position="166"/>
    </location>
</feature>
<evidence type="ECO:0000256" key="8">
    <source>
        <dbReference type="SAM" id="MobiDB-lite"/>
    </source>
</evidence>
<dbReference type="STRING" id="1121322.SAMN02745136_03235"/>
<proteinExistence type="predicted"/>
<evidence type="ECO:0000256" key="7">
    <source>
        <dbReference type="ARBA" id="ARBA00023303"/>
    </source>
</evidence>
<dbReference type="Pfam" id="PF07885">
    <property type="entry name" value="Ion_trans_2"/>
    <property type="match status" value="1"/>
</dbReference>
<dbReference type="GO" id="GO:0008076">
    <property type="term" value="C:voltage-gated potassium channel complex"/>
    <property type="evidence" value="ECO:0007669"/>
    <property type="project" value="InterPro"/>
</dbReference>
<name>A0A1M6UXY3_9FIRM</name>
<evidence type="ECO:0000256" key="3">
    <source>
        <dbReference type="ARBA" id="ARBA00022692"/>
    </source>
</evidence>
<feature type="transmembrane region" description="Helical" evidence="9">
    <location>
        <begin position="200"/>
        <end position="225"/>
    </location>
</feature>
<feature type="transmembrane region" description="Helical" evidence="9">
    <location>
        <begin position="65"/>
        <end position="84"/>
    </location>
</feature>
<dbReference type="Proteomes" id="UP000184386">
    <property type="component" value="Unassembled WGS sequence"/>
</dbReference>
<dbReference type="PANTHER" id="PTHR11537">
    <property type="entry name" value="VOLTAGE-GATED POTASSIUM CHANNEL"/>
    <property type="match status" value="1"/>
</dbReference>
<keyword evidence="12" id="KW-1185">Reference proteome</keyword>
<feature type="region of interest" description="Disordered" evidence="8">
    <location>
        <begin position="1"/>
        <end position="26"/>
    </location>
</feature>
<keyword evidence="6 9" id="KW-0472">Membrane</keyword>
<dbReference type="EMBL" id="FRAC01000016">
    <property type="protein sequence ID" value="SHK74117.1"/>
    <property type="molecule type" value="Genomic_DNA"/>
</dbReference>
<dbReference type="SUPFAM" id="SSF81324">
    <property type="entry name" value="Voltage-gated potassium channels"/>
    <property type="match status" value="1"/>
</dbReference>
<feature type="domain" description="Potassium channel" evidence="10">
    <location>
        <begin position="153"/>
        <end position="224"/>
    </location>
</feature>
<dbReference type="InterPro" id="IPR013099">
    <property type="entry name" value="K_chnl_dom"/>
</dbReference>
<evidence type="ECO:0000313" key="11">
    <source>
        <dbReference type="EMBL" id="SHK74117.1"/>
    </source>
</evidence>
<organism evidence="11 12">
    <name type="scientific">Anaerocolumna jejuensis DSM 15929</name>
    <dbReference type="NCBI Taxonomy" id="1121322"/>
    <lineage>
        <taxon>Bacteria</taxon>
        <taxon>Bacillati</taxon>
        <taxon>Bacillota</taxon>
        <taxon>Clostridia</taxon>
        <taxon>Lachnospirales</taxon>
        <taxon>Lachnospiraceae</taxon>
        <taxon>Anaerocolumna</taxon>
    </lineage>
</organism>
<evidence type="ECO:0000256" key="6">
    <source>
        <dbReference type="ARBA" id="ARBA00023136"/>
    </source>
</evidence>
<evidence type="ECO:0000313" key="12">
    <source>
        <dbReference type="Proteomes" id="UP000184386"/>
    </source>
</evidence>
<comment type="subcellular location">
    <subcellularLocation>
        <location evidence="1">Membrane</location>
        <topology evidence="1">Multi-pass membrane protein</topology>
    </subcellularLocation>
</comment>
<protein>
    <submittedName>
        <fullName evidence="11">Voltage-gated potassium channel</fullName>
    </submittedName>
</protein>
<accession>A0A1M6UXY3</accession>
<evidence type="ECO:0000256" key="1">
    <source>
        <dbReference type="ARBA" id="ARBA00004141"/>
    </source>
</evidence>
<keyword evidence="3 9" id="KW-0812">Transmembrane</keyword>
<dbReference type="Gene3D" id="1.10.287.70">
    <property type="match status" value="1"/>
</dbReference>
<sequence>MEKKGNVGEQAAAKNPPIKPVNKNKKKNKKKRRLIYEYFICVLALVGTGLAVIDITRGLTYWQSWMDWTILGILTVDYFVRLVLAKDKKVFFRENIFHLIAIIPFHSAFRIFRAASLAKLLSLSIVGAFPRKAFRKVKVFINTNGLKNVIILTALAIFLGAVGIMYTEKMSFEDGLWWAFVTATTVGYGDLSPSTDLGRIIAAVLMIFGIGLIGSITSTITSYFLRANNKGVKEETLEMIKGRIDNISSLSDEEIDSICKILKTLNK</sequence>
<keyword evidence="2" id="KW-0813">Transport</keyword>
<evidence type="ECO:0000259" key="10">
    <source>
        <dbReference type="Pfam" id="PF07885"/>
    </source>
</evidence>
<evidence type="ECO:0000256" key="5">
    <source>
        <dbReference type="ARBA" id="ARBA00023065"/>
    </source>
</evidence>
<dbReference type="AlphaFoldDB" id="A0A1M6UXY3"/>